<accession>A0ABQ0L669</accession>
<sequence>MDPTAGARIRALVSVPTIHDSLKIYMSEKLPAELVELGFYTADNAETWLVVDEFLAWLARRAQMAPTTPLTPSHSGPSPSQPSLPPITPSSPPPLPAQTRATVLSSSENTASTSKRKRPRPQDDDSDSDDHAPPKRGPGGQGKTRNKLSKRADPTRTIDISRETAVVRSRRGPTQMLPLGISRSMVTASRLSGISLNTSGMERERARSP</sequence>
<feature type="compositionally biased region" description="Basic and acidic residues" evidence="1">
    <location>
        <begin position="150"/>
        <end position="162"/>
    </location>
</feature>
<evidence type="ECO:0000313" key="3">
    <source>
        <dbReference type="Proteomes" id="UP000815677"/>
    </source>
</evidence>
<name>A0ABQ0L669_MYCCL</name>
<reference evidence="2" key="1">
    <citation type="submission" date="2014-09" db="EMBL/GenBank/DDBJ databases">
        <title>Genome sequence of the luminous mushroom Mycena chlorophos for searching fungal bioluminescence genes.</title>
        <authorList>
            <person name="Tanaka Y."/>
            <person name="Kasuga D."/>
            <person name="Oba Y."/>
            <person name="Hase S."/>
            <person name="Sato K."/>
            <person name="Oba Y."/>
            <person name="Sakakibara Y."/>
        </authorList>
    </citation>
    <scope>NUCLEOTIDE SEQUENCE</scope>
</reference>
<proteinExistence type="predicted"/>
<feature type="compositionally biased region" description="Polar residues" evidence="1">
    <location>
        <begin position="99"/>
        <end position="113"/>
    </location>
</feature>
<organism evidence="2 3">
    <name type="scientific">Mycena chlorophos</name>
    <name type="common">Agaric fungus</name>
    <name type="synonym">Agaricus chlorophos</name>
    <dbReference type="NCBI Taxonomy" id="658473"/>
    <lineage>
        <taxon>Eukaryota</taxon>
        <taxon>Fungi</taxon>
        <taxon>Dikarya</taxon>
        <taxon>Basidiomycota</taxon>
        <taxon>Agaricomycotina</taxon>
        <taxon>Agaricomycetes</taxon>
        <taxon>Agaricomycetidae</taxon>
        <taxon>Agaricales</taxon>
        <taxon>Marasmiineae</taxon>
        <taxon>Mycenaceae</taxon>
        <taxon>Mycena</taxon>
    </lineage>
</organism>
<feature type="region of interest" description="Disordered" evidence="1">
    <location>
        <begin position="66"/>
        <end position="181"/>
    </location>
</feature>
<keyword evidence="3" id="KW-1185">Reference proteome</keyword>
<dbReference type="Proteomes" id="UP000815677">
    <property type="component" value="Unassembled WGS sequence"/>
</dbReference>
<evidence type="ECO:0000256" key="1">
    <source>
        <dbReference type="SAM" id="MobiDB-lite"/>
    </source>
</evidence>
<protein>
    <submittedName>
        <fullName evidence="2">Uncharacterized protein</fullName>
    </submittedName>
</protein>
<gene>
    <name evidence="2" type="ORF">MCHLO_03559</name>
</gene>
<evidence type="ECO:0000313" key="2">
    <source>
        <dbReference type="EMBL" id="GAT46012.1"/>
    </source>
</evidence>
<feature type="compositionally biased region" description="Pro residues" evidence="1">
    <location>
        <begin position="79"/>
        <end position="96"/>
    </location>
</feature>
<dbReference type="EMBL" id="DF842083">
    <property type="protein sequence ID" value="GAT46012.1"/>
    <property type="molecule type" value="Genomic_DNA"/>
</dbReference>